<proteinExistence type="predicted"/>
<feature type="transmembrane region" description="Helical" evidence="1">
    <location>
        <begin position="12"/>
        <end position="33"/>
    </location>
</feature>
<feature type="transmembrane region" description="Helical" evidence="1">
    <location>
        <begin position="53"/>
        <end position="79"/>
    </location>
</feature>
<keyword evidence="1" id="KW-0472">Membrane</keyword>
<gene>
    <name evidence="2" type="ORF">CHM34_12400</name>
</gene>
<dbReference type="Proteomes" id="UP000215459">
    <property type="component" value="Unassembled WGS sequence"/>
</dbReference>
<reference evidence="2 3" key="1">
    <citation type="submission" date="2017-07" db="EMBL/GenBank/DDBJ databases">
        <title>The genome sequence of Paludifilum halophilum highlights mechanisms for microbial adaptation to high salt environemnts.</title>
        <authorList>
            <person name="Belbahri L."/>
        </authorList>
    </citation>
    <scope>NUCLEOTIDE SEQUENCE [LARGE SCALE GENOMIC DNA]</scope>
    <source>
        <strain evidence="2 3">DSM 102817</strain>
    </source>
</reference>
<keyword evidence="1" id="KW-1133">Transmembrane helix</keyword>
<keyword evidence="1" id="KW-0812">Transmembrane</keyword>
<evidence type="ECO:0000313" key="3">
    <source>
        <dbReference type="Proteomes" id="UP000215459"/>
    </source>
</evidence>
<sequence>MKIDKRLFKRSDGSILFVAHAASLILVLFGLTFTLLNPSQPDHPVSDRTVGSLLFQTTGGWLLLAGIALFLITLFRLWVTRGWKNQKPDRSQKFFH</sequence>
<dbReference type="EMBL" id="NOWF01000007">
    <property type="protein sequence ID" value="OYD07181.1"/>
    <property type="molecule type" value="Genomic_DNA"/>
</dbReference>
<name>A0A235B4L9_9BACL</name>
<protein>
    <submittedName>
        <fullName evidence="2">Uncharacterized protein</fullName>
    </submittedName>
</protein>
<comment type="caution">
    <text evidence="2">The sequence shown here is derived from an EMBL/GenBank/DDBJ whole genome shotgun (WGS) entry which is preliminary data.</text>
</comment>
<organism evidence="2 3">
    <name type="scientific">Paludifilum halophilum</name>
    <dbReference type="NCBI Taxonomy" id="1642702"/>
    <lineage>
        <taxon>Bacteria</taxon>
        <taxon>Bacillati</taxon>
        <taxon>Bacillota</taxon>
        <taxon>Bacilli</taxon>
        <taxon>Bacillales</taxon>
        <taxon>Thermoactinomycetaceae</taxon>
        <taxon>Paludifilum</taxon>
    </lineage>
</organism>
<accession>A0A235B4L9</accession>
<dbReference type="RefSeq" id="WP_094264924.1">
    <property type="nucleotide sequence ID" value="NZ_NOWF01000007.1"/>
</dbReference>
<evidence type="ECO:0000313" key="2">
    <source>
        <dbReference type="EMBL" id="OYD07181.1"/>
    </source>
</evidence>
<dbReference type="OrthoDB" id="10012744at2"/>
<dbReference type="AlphaFoldDB" id="A0A235B4L9"/>
<evidence type="ECO:0000256" key="1">
    <source>
        <dbReference type="SAM" id="Phobius"/>
    </source>
</evidence>
<keyword evidence="3" id="KW-1185">Reference proteome</keyword>